<dbReference type="Proteomes" id="UP000050413">
    <property type="component" value="Unassembled WGS sequence"/>
</dbReference>
<dbReference type="EMBL" id="LJSG01000008">
    <property type="protein sequence ID" value="KPP93493.1"/>
    <property type="molecule type" value="Genomic_DNA"/>
</dbReference>
<dbReference type="GO" id="GO:0046872">
    <property type="term" value="F:metal ion binding"/>
    <property type="evidence" value="ECO:0007669"/>
    <property type="project" value="InterPro"/>
</dbReference>
<comment type="caution">
    <text evidence="2">The sequence shown here is derived from an EMBL/GenBank/DDBJ whole genome shotgun (WGS) entry which is preliminary data.</text>
</comment>
<proteinExistence type="predicted"/>
<dbReference type="InterPro" id="IPR011249">
    <property type="entry name" value="Metalloenz_LuxS/M16"/>
</dbReference>
<reference evidence="1 4" key="2">
    <citation type="submission" date="2016-01" db="EMBL/GenBank/DDBJ databases">
        <authorList>
            <person name="Varghese N."/>
        </authorList>
    </citation>
    <scope>NUCLEOTIDE SEQUENCE [LARGE SCALE GENOMIC DNA]</scope>
    <source>
        <strain evidence="1 4">HL-91</strain>
    </source>
</reference>
<dbReference type="AlphaFoldDB" id="A0A0P7YT46"/>
<evidence type="ECO:0000313" key="3">
    <source>
        <dbReference type="Proteomes" id="UP000050413"/>
    </source>
</evidence>
<evidence type="ECO:0000313" key="2">
    <source>
        <dbReference type="EMBL" id="KPP93493.1"/>
    </source>
</evidence>
<accession>A0A0P7YT46</accession>
<sequence>MIYFKRLLPVALGLALLAGAAWYMAQPIRAINHHITPTDTPGRVEVILSIARPFDPGEQVGLAHYAEHLAWYSALGADARGPDRHSGAWTSPYTVFYSLGGKTEDLAQLTATLARVFDPIALDPRFAEEEREIIHREYQMHHGQRISWRADEALSAILHEGTRLGPSVIGAPADIDALTYDAARDYHRATHRPEHAVFLFRGDVGRVQVWRALMGLQLEVTGQAHTPSAYQMGPELVHLAEFPDERAAPRMIWRRVVALDVPVPFDLLTAQLDHLRDMLDTNLPGGLAGPLRFDARIARDYQLTLTAHDESHIEMRFQASPDADVSLTELRAAFEATLAESAARGIPGPTYQRVKKRMKGYWHNWGDRESSRSWMADYTLNRALALRAPQSKRALRQIAPDITRDSLNSLLAALAGPGRTAIAFIAPQEFLK</sequence>
<dbReference type="Gene3D" id="3.30.830.10">
    <property type="entry name" value="Metalloenzyme, LuxS/M16 peptidase-like"/>
    <property type="match status" value="2"/>
</dbReference>
<evidence type="ECO:0000313" key="4">
    <source>
        <dbReference type="Proteomes" id="UP000182045"/>
    </source>
</evidence>
<organism evidence="2 3">
    <name type="scientific">Roseibaca calidilacus</name>
    <dbReference type="NCBI Taxonomy" id="1666912"/>
    <lineage>
        <taxon>Bacteria</taxon>
        <taxon>Pseudomonadati</taxon>
        <taxon>Pseudomonadota</taxon>
        <taxon>Alphaproteobacteria</taxon>
        <taxon>Rhodobacterales</taxon>
        <taxon>Paracoccaceae</taxon>
        <taxon>Roseinatronobacter</taxon>
    </lineage>
</organism>
<gene>
    <name evidence="1" type="ORF">Ga0058931_1210</name>
    <name evidence="2" type="ORF">HLUCCA05_10995</name>
</gene>
<name>A0A0P7YT46_9RHOB</name>
<dbReference type="OrthoDB" id="7860197at2"/>
<evidence type="ECO:0000313" key="1">
    <source>
        <dbReference type="EMBL" id="CUX80569.1"/>
    </source>
</evidence>
<dbReference type="RefSeq" id="WP_072245531.1">
    <property type="nucleotide sequence ID" value="NZ_FBYC01000004.1"/>
</dbReference>
<protein>
    <submittedName>
        <fullName evidence="1">Predicted Zn-dependent peptidase</fullName>
    </submittedName>
    <submittedName>
        <fullName evidence="2">Putative Zn-dependent peptidase</fullName>
    </submittedName>
</protein>
<dbReference type="STRING" id="1666912.Ga0058931_1210"/>
<dbReference type="SUPFAM" id="SSF63411">
    <property type="entry name" value="LuxS/MPP-like metallohydrolase"/>
    <property type="match status" value="1"/>
</dbReference>
<keyword evidence="4" id="KW-1185">Reference proteome</keyword>
<reference evidence="2 3" key="1">
    <citation type="submission" date="2015-09" db="EMBL/GenBank/DDBJ databases">
        <title>Identification and resolution of microdiversity through metagenomic sequencing of parallel consortia.</title>
        <authorList>
            <person name="Nelson W.C."/>
            <person name="Romine M.F."/>
            <person name="Lindemann S.R."/>
        </authorList>
    </citation>
    <scope>NUCLEOTIDE SEQUENCE [LARGE SCALE GENOMIC DNA]</scope>
    <source>
        <strain evidence="2">HL-91</strain>
    </source>
</reference>
<dbReference type="EMBL" id="FBYC01000004">
    <property type="protein sequence ID" value="CUX80569.1"/>
    <property type="molecule type" value="Genomic_DNA"/>
</dbReference>
<dbReference type="Proteomes" id="UP000182045">
    <property type="component" value="Unassembled WGS sequence"/>
</dbReference>